<dbReference type="PANTHER" id="PTHR43289:SF34">
    <property type="entry name" value="SERINE_THREONINE-PROTEIN KINASE YBDM-RELATED"/>
    <property type="match status" value="1"/>
</dbReference>
<organism evidence="8 9">
    <name type="scientific">Streptomyces paludis</name>
    <dbReference type="NCBI Taxonomy" id="2282738"/>
    <lineage>
        <taxon>Bacteria</taxon>
        <taxon>Bacillati</taxon>
        <taxon>Actinomycetota</taxon>
        <taxon>Actinomycetes</taxon>
        <taxon>Kitasatosporales</taxon>
        <taxon>Streptomycetaceae</taxon>
        <taxon>Streptomyces</taxon>
    </lineage>
</organism>
<dbReference type="Gene3D" id="3.30.200.20">
    <property type="entry name" value="Phosphorylase Kinase, domain 1"/>
    <property type="match status" value="1"/>
</dbReference>
<dbReference type="Gene3D" id="1.10.510.10">
    <property type="entry name" value="Transferase(Phosphotransferase) domain 1"/>
    <property type="match status" value="1"/>
</dbReference>
<dbReference type="InterPro" id="IPR011047">
    <property type="entry name" value="Quinoprotein_ADH-like_sf"/>
</dbReference>
<dbReference type="SMART" id="SM00564">
    <property type="entry name" value="PQQ"/>
    <property type="match status" value="6"/>
</dbReference>
<reference evidence="9" key="1">
    <citation type="submission" date="2018-07" db="EMBL/GenBank/DDBJ databases">
        <authorList>
            <person name="Zhao J."/>
        </authorList>
    </citation>
    <scope>NUCLEOTIDE SEQUENCE [LARGE SCALE GENOMIC DNA]</scope>
    <source>
        <strain evidence="9">GSSD-12</strain>
    </source>
</reference>
<feature type="compositionally biased region" description="Gly residues" evidence="6">
    <location>
        <begin position="275"/>
        <end position="302"/>
    </location>
</feature>
<dbReference type="GO" id="GO:0004674">
    <property type="term" value="F:protein serine/threonine kinase activity"/>
    <property type="evidence" value="ECO:0007669"/>
    <property type="project" value="UniProtKB-KW"/>
</dbReference>
<keyword evidence="8" id="KW-0723">Serine/threonine-protein kinase</keyword>
<dbReference type="InterPro" id="IPR018391">
    <property type="entry name" value="PQQ_b-propeller_rpt"/>
</dbReference>
<evidence type="ECO:0000256" key="1">
    <source>
        <dbReference type="ARBA" id="ARBA00022679"/>
    </source>
</evidence>
<keyword evidence="2 5" id="KW-0547">Nucleotide-binding</keyword>
<dbReference type="CDD" id="cd14014">
    <property type="entry name" value="STKc_PknB_like"/>
    <property type="match status" value="1"/>
</dbReference>
<evidence type="ECO:0000313" key="9">
    <source>
        <dbReference type="Proteomes" id="UP000253868"/>
    </source>
</evidence>
<keyword evidence="4 5" id="KW-0067">ATP-binding</keyword>
<dbReference type="KEGG" id="spad:DVK44_13085"/>
<evidence type="ECO:0000256" key="3">
    <source>
        <dbReference type="ARBA" id="ARBA00022777"/>
    </source>
</evidence>
<gene>
    <name evidence="8" type="ORF">DVK44_13085</name>
</gene>
<dbReference type="Gene3D" id="2.130.10.10">
    <property type="entry name" value="YVTN repeat-like/Quinoprotein amine dehydrogenase"/>
    <property type="match status" value="1"/>
</dbReference>
<dbReference type="RefSeq" id="WP_114659836.1">
    <property type="nucleotide sequence ID" value="NZ_CP031194.1"/>
</dbReference>
<evidence type="ECO:0000256" key="4">
    <source>
        <dbReference type="ARBA" id="ARBA00022840"/>
    </source>
</evidence>
<dbReference type="OrthoDB" id="9762169at2"/>
<dbReference type="Proteomes" id="UP000253868">
    <property type="component" value="Chromosome"/>
</dbReference>
<dbReference type="Pfam" id="PF00069">
    <property type="entry name" value="Pkinase"/>
    <property type="match status" value="1"/>
</dbReference>
<dbReference type="Pfam" id="PF13360">
    <property type="entry name" value="PQQ_2"/>
    <property type="match status" value="1"/>
</dbReference>
<dbReference type="InterPro" id="IPR017441">
    <property type="entry name" value="Protein_kinase_ATP_BS"/>
</dbReference>
<feature type="region of interest" description="Disordered" evidence="6">
    <location>
        <begin position="272"/>
        <end position="368"/>
    </location>
</feature>
<dbReference type="PROSITE" id="PS00108">
    <property type="entry name" value="PROTEIN_KINASE_ST"/>
    <property type="match status" value="1"/>
</dbReference>
<dbReference type="PANTHER" id="PTHR43289">
    <property type="entry name" value="MITOGEN-ACTIVATED PROTEIN KINASE KINASE KINASE 20-RELATED"/>
    <property type="match status" value="1"/>
</dbReference>
<protein>
    <submittedName>
        <fullName evidence="8">Serine/threonine protein kinase</fullName>
    </submittedName>
</protein>
<dbReference type="EMBL" id="CP031194">
    <property type="protein sequence ID" value="AXG78492.1"/>
    <property type="molecule type" value="Genomic_DNA"/>
</dbReference>
<dbReference type="InterPro" id="IPR002372">
    <property type="entry name" value="PQQ_rpt_dom"/>
</dbReference>
<evidence type="ECO:0000256" key="2">
    <source>
        <dbReference type="ARBA" id="ARBA00022741"/>
    </source>
</evidence>
<dbReference type="InterPro" id="IPR015943">
    <property type="entry name" value="WD40/YVTN_repeat-like_dom_sf"/>
</dbReference>
<feature type="region of interest" description="Disordered" evidence="6">
    <location>
        <begin position="392"/>
        <end position="415"/>
    </location>
</feature>
<sequence>MPPQRHTGPAPESEHPDYAGRYLLEAALGSGGMGVVHLATSASGLRLAVKVIHGHHASDPEFRARFRQEVAAARRVSGAFTAPVVDADPEAVRPWMATLFIDGPTLSERVKRNGPLDYEELVRFGAGLAEGLRDIHRAGVVHRDLKPSNVLLAADGPKVIDFGISRPVDSDLRTETGKLIGTPPFMAPEQFQRPREVGPAADVFALGAVLVHAATGRGPFDSDSPYIVAYQVVHDEPDLTGVPDGLIPLVTRCLAKEPADRPTPDELMTALRLNGPGGTGGPGGSGVTDGTDGTHGGRGPAHGTGTDTASTHGSGARPAHGVSPLVPARRAADTAESARPSLATTHSPAAPPPQTVQSTPTRARRRVRRAVATGIAAAALATGGVVAVHASGDDTPSAVADAPASRVEPKSRPVQPWHRKLRAGDGADKVPFCTAGGTDAGTGTGTGTGSGTDTDADAGVYCTGSGITAARLDPADGKVRWTVKHTAADASAGAESDDGAPPVLSGGLLLVTTPGRARLAALDPASGTERWSVPLSSYAMLRHTADRVLLVTYDGEVRALDSATGTERWTVRHGGTGTVWSTASGAEGGAGSGLLYAATPSPDGATTEVGALDPASGALRWTKRLTGTLTPAGASADALFLLASGTDDVTRAVVRIDAATRTVRRVPLAAPVEQAQATVFGDTVYVMGYTGSLLAVDTTGATADTGNGAGVRWRLETSVTRASRPTATKDRVYVSAGDGRLLAVDTARGKLLGQTKPRMGSAGGTVAAALAAPVALGRRVFATAPDGSVFTVAGRDPARW</sequence>
<dbReference type="GO" id="GO:0005524">
    <property type="term" value="F:ATP binding"/>
    <property type="evidence" value="ECO:0007669"/>
    <property type="project" value="UniProtKB-UniRule"/>
</dbReference>
<evidence type="ECO:0000256" key="5">
    <source>
        <dbReference type="PROSITE-ProRule" id="PRU10141"/>
    </source>
</evidence>
<name>A0A345HP68_9ACTN</name>
<feature type="domain" description="Protein kinase" evidence="7">
    <location>
        <begin position="22"/>
        <end position="273"/>
    </location>
</feature>
<dbReference type="InterPro" id="IPR008271">
    <property type="entry name" value="Ser/Thr_kinase_AS"/>
</dbReference>
<keyword evidence="9" id="KW-1185">Reference proteome</keyword>
<dbReference type="InterPro" id="IPR011009">
    <property type="entry name" value="Kinase-like_dom_sf"/>
</dbReference>
<evidence type="ECO:0000256" key="6">
    <source>
        <dbReference type="SAM" id="MobiDB-lite"/>
    </source>
</evidence>
<dbReference type="AlphaFoldDB" id="A0A345HP68"/>
<dbReference type="PROSITE" id="PS00107">
    <property type="entry name" value="PROTEIN_KINASE_ATP"/>
    <property type="match status" value="1"/>
</dbReference>
<keyword evidence="1" id="KW-0808">Transferase</keyword>
<evidence type="ECO:0000259" key="7">
    <source>
        <dbReference type="PROSITE" id="PS50011"/>
    </source>
</evidence>
<dbReference type="PROSITE" id="PS50011">
    <property type="entry name" value="PROTEIN_KINASE_DOM"/>
    <property type="match status" value="1"/>
</dbReference>
<keyword evidence="3 8" id="KW-0418">Kinase</keyword>
<evidence type="ECO:0000313" key="8">
    <source>
        <dbReference type="EMBL" id="AXG78492.1"/>
    </source>
</evidence>
<accession>A0A345HP68</accession>
<feature type="binding site" evidence="5">
    <location>
        <position position="50"/>
    </location>
    <ligand>
        <name>ATP</name>
        <dbReference type="ChEBI" id="CHEBI:30616"/>
    </ligand>
</feature>
<dbReference type="SMART" id="SM00220">
    <property type="entry name" value="S_TKc"/>
    <property type="match status" value="1"/>
</dbReference>
<dbReference type="Gene3D" id="2.40.10.480">
    <property type="match status" value="2"/>
</dbReference>
<dbReference type="SUPFAM" id="SSF56112">
    <property type="entry name" value="Protein kinase-like (PK-like)"/>
    <property type="match status" value="1"/>
</dbReference>
<dbReference type="InterPro" id="IPR000719">
    <property type="entry name" value="Prot_kinase_dom"/>
</dbReference>
<proteinExistence type="predicted"/>
<dbReference type="SUPFAM" id="SSF50998">
    <property type="entry name" value="Quinoprotein alcohol dehydrogenase-like"/>
    <property type="match status" value="1"/>
</dbReference>